<sequence length="184" mass="21826">MRSYSKHTVEELERYIQMYLDEGWSYRELCEKGLLLSDSIFNDKVLRYQEHGLTGIQTKKRNNRYSKEFKDSIVKEHIEQGIPVIQLARKYNIPSDYTVREWIIKYTKGEGLKTYSPYPEVYTMKSRKVTQEEKIEVVQACLANNLSYKETAEKYRVSYNNVYSWVQKYKTHGSEGLVDGRGVY</sequence>
<dbReference type="SUPFAM" id="SSF48295">
    <property type="entry name" value="TrpR-like"/>
    <property type="match status" value="2"/>
</dbReference>
<gene>
    <name evidence="3" type="ORF">DLJ74_19675</name>
</gene>
<keyword evidence="4" id="KW-1185">Reference proteome</keyword>
<dbReference type="PANTHER" id="PTHR33795">
    <property type="entry name" value="INSERTION ELEMENT IS150 PROTEIN INSJ"/>
    <property type="match status" value="1"/>
</dbReference>
<dbReference type="RefSeq" id="WP_109985765.1">
    <property type="nucleotide sequence ID" value="NZ_QGTD01000021.1"/>
</dbReference>
<name>A0A317KYA7_9BACI</name>
<comment type="caution">
    <text evidence="3">The sequence shown here is derived from an EMBL/GenBank/DDBJ whole genome shotgun (WGS) entry which is preliminary data.</text>
</comment>
<evidence type="ECO:0000256" key="1">
    <source>
        <dbReference type="ARBA" id="ARBA00038232"/>
    </source>
</evidence>
<evidence type="ECO:0000313" key="4">
    <source>
        <dbReference type="Proteomes" id="UP000245624"/>
    </source>
</evidence>
<dbReference type="GO" id="GO:0004803">
    <property type="term" value="F:transposase activity"/>
    <property type="evidence" value="ECO:0007669"/>
    <property type="project" value="InterPro"/>
</dbReference>
<dbReference type="GO" id="GO:0006313">
    <property type="term" value="P:DNA transposition"/>
    <property type="evidence" value="ECO:0007669"/>
    <property type="project" value="InterPro"/>
</dbReference>
<dbReference type="EMBL" id="QGTD01000021">
    <property type="protein sequence ID" value="PWU66639.1"/>
    <property type="molecule type" value="Genomic_DNA"/>
</dbReference>
<dbReference type="Pfam" id="PF01527">
    <property type="entry name" value="HTH_Tnp_1"/>
    <property type="match status" value="1"/>
</dbReference>
<organism evidence="3 4">
    <name type="scientific">Gracilibacillus dipsosauri</name>
    <dbReference type="NCBI Taxonomy" id="178340"/>
    <lineage>
        <taxon>Bacteria</taxon>
        <taxon>Bacillati</taxon>
        <taxon>Bacillota</taxon>
        <taxon>Bacilli</taxon>
        <taxon>Bacillales</taxon>
        <taxon>Bacillaceae</taxon>
        <taxon>Gracilibacillus</taxon>
    </lineage>
</organism>
<comment type="similarity">
    <text evidence="1">Belongs to the IS150/IS1296 orfA family.</text>
</comment>
<evidence type="ECO:0000313" key="3">
    <source>
        <dbReference type="EMBL" id="PWU66639.1"/>
    </source>
</evidence>
<protein>
    <submittedName>
        <fullName evidence="3">Transposase</fullName>
    </submittedName>
</protein>
<dbReference type="AlphaFoldDB" id="A0A317KYA7"/>
<dbReference type="Proteomes" id="UP000245624">
    <property type="component" value="Unassembled WGS sequence"/>
</dbReference>
<accession>A0A317KYA7</accession>
<dbReference type="InterPro" id="IPR036388">
    <property type="entry name" value="WH-like_DNA-bd_sf"/>
</dbReference>
<evidence type="ECO:0000259" key="2">
    <source>
        <dbReference type="Pfam" id="PF13518"/>
    </source>
</evidence>
<dbReference type="InterPro" id="IPR052057">
    <property type="entry name" value="IS150/IS1296_orfA-like"/>
</dbReference>
<dbReference type="Gene3D" id="1.10.10.10">
    <property type="entry name" value="Winged helix-like DNA-binding domain superfamily/Winged helix DNA-binding domain"/>
    <property type="match status" value="2"/>
</dbReference>
<dbReference type="InterPro" id="IPR002514">
    <property type="entry name" value="Transposase_8"/>
</dbReference>
<dbReference type="GO" id="GO:0043565">
    <property type="term" value="F:sequence-specific DNA binding"/>
    <property type="evidence" value="ECO:0007669"/>
    <property type="project" value="InterPro"/>
</dbReference>
<dbReference type="InterPro" id="IPR010921">
    <property type="entry name" value="Trp_repressor/repl_initiator"/>
</dbReference>
<reference evidence="3 4" key="1">
    <citation type="submission" date="2018-05" db="EMBL/GenBank/DDBJ databases">
        <title>Genomic analysis of Gracilibacillus dipsosauri DD1 reveals novel features of a salt-tolerant amylase.</title>
        <authorList>
            <person name="Deutch C.E."/>
            <person name="Yang S."/>
        </authorList>
    </citation>
    <scope>NUCLEOTIDE SEQUENCE [LARGE SCALE GENOMIC DNA]</scope>
    <source>
        <strain evidence="3 4">DD1</strain>
    </source>
</reference>
<dbReference type="InterPro" id="IPR055247">
    <property type="entry name" value="InsJ-like_HTH"/>
</dbReference>
<proteinExistence type="inferred from homology"/>
<dbReference type="PANTHER" id="PTHR33795:SF1">
    <property type="entry name" value="INSERTION ELEMENT IS150 PROTEIN INSJ"/>
    <property type="match status" value="1"/>
</dbReference>
<feature type="domain" description="Insertion element IS150 protein InsJ-like helix-turn-helix" evidence="2">
    <location>
        <begin position="133"/>
        <end position="182"/>
    </location>
</feature>
<dbReference type="Pfam" id="PF13518">
    <property type="entry name" value="HTH_28"/>
    <property type="match status" value="1"/>
</dbReference>
<dbReference type="OrthoDB" id="9797531at2"/>